<evidence type="ECO:0000313" key="2">
    <source>
        <dbReference type="EMBL" id="KAG7165789.1"/>
    </source>
</evidence>
<dbReference type="AlphaFoldDB" id="A0A8J5K6B2"/>
<evidence type="ECO:0000313" key="3">
    <source>
        <dbReference type="Proteomes" id="UP000747542"/>
    </source>
</evidence>
<reference evidence="2" key="1">
    <citation type="journal article" date="2021" name="Sci. Adv.">
        <title>The American lobster genome reveals insights on longevity, neural, and immune adaptations.</title>
        <authorList>
            <person name="Polinski J.M."/>
            <person name="Zimin A.V."/>
            <person name="Clark K.F."/>
            <person name="Kohn A.B."/>
            <person name="Sadowski N."/>
            <person name="Timp W."/>
            <person name="Ptitsyn A."/>
            <person name="Khanna P."/>
            <person name="Romanova D.Y."/>
            <person name="Williams P."/>
            <person name="Greenwood S.J."/>
            <person name="Moroz L.L."/>
            <person name="Walt D.R."/>
            <person name="Bodnar A.G."/>
        </authorList>
    </citation>
    <scope>NUCLEOTIDE SEQUENCE</scope>
    <source>
        <strain evidence="2">GMGI-L3</strain>
    </source>
</reference>
<protein>
    <submittedName>
        <fullName evidence="2">Uncharacterized protein</fullName>
    </submittedName>
</protein>
<evidence type="ECO:0000256" key="1">
    <source>
        <dbReference type="SAM" id="MobiDB-lite"/>
    </source>
</evidence>
<keyword evidence="3" id="KW-1185">Reference proteome</keyword>
<sequence>MAHILQVHGSSLESGKPSTAFPLDPLQNGSYKDNDGQLRPTTTDVLPAPVAIIKMARCQCKGECSSQRSSCRAKNLQCTDLCM</sequence>
<gene>
    <name evidence="2" type="ORF">Hamer_G025595</name>
</gene>
<feature type="region of interest" description="Disordered" evidence="1">
    <location>
        <begin position="1"/>
        <end position="43"/>
    </location>
</feature>
<dbReference type="Proteomes" id="UP000747542">
    <property type="component" value="Unassembled WGS sequence"/>
</dbReference>
<proteinExistence type="predicted"/>
<comment type="caution">
    <text evidence="2">The sequence shown here is derived from an EMBL/GenBank/DDBJ whole genome shotgun (WGS) entry which is preliminary data.</text>
</comment>
<dbReference type="EMBL" id="JAHLQT010023630">
    <property type="protein sequence ID" value="KAG7165789.1"/>
    <property type="molecule type" value="Genomic_DNA"/>
</dbReference>
<organism evidence="2 3">
    <name type="scientific">Homarus americanus</name>
    <name type="common">American lobster</name>
    <dbReference type="NCBI Taxonomy" id="6706"/>
    <lineage>
        <taxon>Eukaryota</taxon>
        <taxon>Metazoa</taxon>
        <taxon>Ecdysozoa</taxon>
        <taxon>Arthropoda</taxon>
        <taxon>Crustacea</taxon>
        <taxon>Multicrustacea</taxon>
        <taxon>Malacostraca</taxon>
        <taxon>Eumalacostraca</taxon>
        <taxon>Eucarida</taxon>
        <taxon>Decapoda</taxon>
        <taxon>Pleocyemata</taxon>
        <taxon>Astacidea</taxon>
        <taxon>Nephropoidea</taxon>
        <taxon>Nephropidae</taxon>
        <taxon>Homarus</taxon>
    </lineage>
</organism>
<accession>A0A8J5K6B2</accession>
<name>A0A8J5K6B2_HOMAM</name>
<feature type="compositionally biased region" description="Polar residues" evidence="1">
    <location>
        <begin position="8"/>
        <end position="17"/>
    </location>
</feature>